<keyword evidence="4 9" id="KW-0547">Nucleotide-binding</keyword>
<feature type="binding site" evidence="9">
    <location>
        <position position="271"/>
    </location>
    <ligand>
        <name>ADP</name>
        <dbReference type="ChEBI" id="CHEBI:456216"/>
    </ligand>
</feature>
<feature type="binding site" evidence="9">
    <location>
        <position position="24"/>
    </location>
    <ligand>
        <name>ADP</name>
        <dbReference type="ChEBI" id="CHEBI:456216"/>
    </ligand>
</feature>
<feature type="binding site" evidence="9">
    <location>
        <position position="22"/>
    </location>
    <ligand>
        <name>ATP</name>
        <dbReference type="ChEBI" id="CHEBI:30616"/>
    </ligand>
</feature>
<comment type="function">
    <text evidence="9">Key enzyme in the regulation of glycerol uptake and metabolism. Catalyzes the phosphorylation of glycerol to yield sn-glycerol 3-phosphate.</text>
</comment>
<dbReference type="AlphaFoldDB" id="A0AA42BL99"/>
<dbReference type="InterPro" id="IPR018485">
    <property type="entry name" value="FGGY_C"/>
</dbReference>
<feature type="binding site" evidence="9">
    <location>
        <position position="271"/>
    </location>
    <ligand>
        <name>ATP</name>
        <dbReference type="ChEBI" id="CHEBI:30616"/>
    </ligand>
</feature>
<dbReference type="InterPro" id="IPR005999">
    <property type="entry name" value="Glycerol_kin"/>
</dbReference>
<feature type="domain" description="Carbohydrate kinase FGGY C-terminal" evidence="12">
    <location>
        <begin position="267"/>
        <end position="452"/>
    </location>
</feature>
<dbReference type="GO" id="GO:0005829">
    <property type="term" value="C:cytosol"/>
    <property type="evidence" value="ECO:0007669"/>
    <property type="project" value="UniProtKB-ARBA"/>
</dbReference>
<dbReference type="EC" id="2.7.1.30" evidence="9"/>
<dbReference type="NCBIfam" id="NF000756">
    <property type="entry name" value="PRK00047.1"/>
    <property type="match status" value="1"/>
</dbReference>
<dbReference type="PANTHER" id="PTHR10196">
    <property type="entry name" value="SUGAR KINASE"/>
    <property type="match status" value="1"/>
</dbReference>
<evidence type="ECO:0000259" key="12">
    <source>
        <dbReference type="Pfam" id="PF02782"/>
    </source>
</evidence>
<feature type="binding site" evidence="9">
    <location>
        <position position="249"/>
    </location>
    <ligand>
        <name>sn-glycerol 3-phosphate</name>
        <dbReference type="ChEBI" id="CHEBI:57597"/>
    </ligand>
</feature>
<feature type="binding site" evidence="9">
    <location>
        <position position="418"/>
    </location>
    <ligand>
        <name>ADP</name>
        <dbReference type="ChEBI" id="CHEBI:456216"/>
    </ligand>
</feature>
<dbReference type="PROSITE" id="PS00933">
    <property type="entry name" value="FGGY_KINASES_1"/>
    <property type="match status" value="1"/>
</dbReference>
<dbReference type="EMBL" id="JANATA010000009">
    <property type="protein sequence ID" value="MCP3428618.1"/>
    <property type="molecule type" value="Genomic_DNA"/>
</dbReference>
<comment type="caution">
    <text evidence="13">The sequence shown here is derived from an EMBL/GenBank/DDBJ whole genome shotgun (WGS) entry which is preliminary data.</text>
</comment>
<dbReference type="FunFam" id="3.30.420.40:FF:000007">
    <property type="entry name" value="Glycerol kinase"/>
    <property type="match status" value="1"/>
</dbReference>
<feature type="binding site" evidence="9">
    <location>
        <position position="90"/>
    </location>
    <ligand>
        <name>sn-glycerol 3-phosphate</name>
        <dbReference type="ChEBI" id="CHEBI:57597"/>
    </ligand>
</feature>
<feature type="binding site" evidence="9">
    <location>
        <position position="20"/>
    </location>
    <ligand>
        <name>sn-glycerol 3-phosphate</name>
        <dbReference type="ChEBI" id="CHEBI:57597"/>
    </ligand>
</feature>
<feature type="binding site" evidence="9">
    <location>
        <position position="140"/>
    </location>
    <ligand>
        <name>glycerol</name>
        <dbReference type="ChEBI" id="CHEBI:17754"/>
    </ligand>
</feature>
<comment type="similarity">
    <text evidence="2 9 10">Belongs to the FGGY kinase family.</text>
</comment>
<dbReference type="GO" id="GO:0019563">
    <property type="term" value="P:glycerol catabolic process"/>
    <property type="evidence" value="ECO:0007669"/>
    <property type="project" value="UniProtKB-UniRule"/>
</dbReference>
<dbReference type="RefSeq" id="WP_254100060.1">
    <property type="nucleotide sequence ID" value="NZ_JANATA010000009.1"/>
</dbReference>
<evidence type="ECO:0000313" key="14">
    <source>
        <dbReference type="Proteomes" id="UP001165413"/>
    </source>
</evidence>
<feature type="binding site" evidence="9">
    <location>
        <position position="20"/>
    </location>
    <ligand>
        <name>ADP</name>
        <dbReference type="ChEBI" id="CHEBI:456216"/>
    </ligand>
</feature>
<evidence type="ECO:0000256" key="10">
    <source>
        <dbReference type="RuleBase" id="RU003733"/>
    </source>
</evidence>
<dbReference type="CDD" id="cd07786">
    <property type="entry name" value="FGGY_EcGK_like"/>
    <property type="match status" value="1"/>
</dbReference>
<feature type="binding site" evidence="9">
    <location>
        <position position="21"/>
    </location>
    <ligand>
        <name>ATP</name>
        <dbReference type="ChEBI" id="CHEBI:30616"/>
    </ligand>
</feature>
<dbReference type="GO" id="GO:0005524">
    <property type="term" value="F:ATP binding"/>
    <property type="evidence" value="ECO:0007669"/>
    <property type="project" value="UniProtKB-UniRule"/>
</dbReference>
<evidence type="ECO:0000256" key="1">
    <source>
        <dbReference type="ARBA" id="ARBA00005190"/>
    </source>
</evidence>
<dbReference type="InterPro" id="IPR043129">
    <property type="entry name" value="ATPase_NBD"/>
</dbReference>
<feature type="binding site" evidence="9">
    <location>
        <position position="414"/>
    </location>
    <ligand>
        <name>ATP</name>
        <dbReference type="ChEBI" id="CHEBI:30616"/>
    </ligand>
</feature>
<dbReference type="InterPro" id="IPR000577">
    <property type="entry name" value="Carb_kinase_FGGY"/>
</dbReference>
<evidence type="ECO:0000256" key="5">
    <source>
        <dbReference type="ARBA" id="ARBA00022777"/>
    </source>
</evidence>
<dbReference type="Gene3D" id="3.30.420.40">
    <property type="match status" value="2"/>
</dbReference>
<protein>
    <recommendedName>
        <fullName evidence="9">Glycerol kinase</fullName>
        <ecNumber evidence="9">2.7.1.30</ecNumber>
    </recommendedName>
    <alternativeName>
        <fullName evidence="9">ATP:glycerol 3-phosphotransferase</fullName>
    </alternativeName>
    <alternativeName>
        <fullName evidence="9">Glycerokinase</fullName>
        <shortName evidence="9">GK</shortName>
    </alternativeName>
</protein>
<dbReference type="Proteomes" id="UP001165413">
    <property type="component" value="Unassembled WGS sequence"/>
</dbReference>
<dbReference type="GO" id="GO:0006072">
    <property type="term" value="P:glycerol-3-phosphate metabolic process"/>
    <property type="evidence" value="ECO:0007669"/>
    <property type="project" value="InterPro"/>
</dbReference>
<feature type="binding site" evidence="9">
    <location>
        <position position="314"/>
    </location>
    <ligand>
        <name>ADP</name>
        <dbReference type="ChEBI" id="CHEBI:456216"/>
    </ligand>
</feature>
<evidence type="ECO:0000256" key="2">
    <source>
        <dbReference type="ARBA" id="ARBA00009156"/>
    </source>
</evidence>
<dbReference type="PANTHER" id="PTHR10196:SF69">
    <property type="entry name" value="GLYCEROL KINASE"/>
    <property type="match status" value="1"/>
</dbReference>
<dbReference type="PROSITE" id="PS00445">
    <property type="entry name" value="FGGY_KINASES_2"/>
    <property type="match status" value="1"/>
</dbReference>
<feature type="binding site" evidence="9">
    <location>
        <position position="318"/>
    </location>
    <ligand>
        <name>ATP</name>
        <dbReference type="ChEBI" id="CHEBI:30616"/>
    </ligand>
</feature>
<evidence type="ECO:0000256" key="7">
    <source>
        <dbReference type="ARBA" id="ARBA00022840"/>
    </source>
</evidence>
<keyword evidence="6 9" id="KW-0319">Glycerol metabolism</keyword>
<dbReference type="FunFam" id="3.30.420.40:FF:000008">
    <property type="entry name" value="Glycerol kinase"/>
    <property type="match status" value="1"/>
</dbReference>
<feature type="binding site" evidence="9">
    <location>
        <position position="249"/>
    </location>
    <ligand>
        <name>glycerol</name>
        <dbReference type="ChEBI" id="CHEBI:17754"/>
    </ligand>
</feature>
<feature type="binding site" evidence="9">
    <location>
        <position position="314"/>
    </location>
    <ligand>
        <name>ATP</name>
        <dbReference type="ChEBI" id="CHEBI:30616"/>
    </ligand>
</feature>
<dbReference type="HAMAP" id="MF_00186">
    <property type="entry name" value="Glycerol_kin"/>
    <property type="match status" value="1"/>
</dbReference>
<dbReference type="NCBIfam" id="TIGR01311">
    <property type="entry name" value="glycerol_kin"/>
    <property type="match status" value="1"/>
</dbReference>
<keyword evidence="3 9" id="KW-0808">Transferase</keyword>
<feature type="binding site" evidence="9">
    <location>
        <position position="414"/>
    </location>
    <ligand>
        <name>ADP</name>
        <dbReference type="ChEBI" id="CHEBI:456216"/>
    </ligand>
</feature>
<feature type="binding site" evidence="9">
    <location>
        <position position="250"/>
    </location>
    <ligand>
        <name>glycerol</name>
        <dbReference type="ChEBI" id="CHEBI:17754"/>
    </ligand>
</feature>
<proteinExistence type="inferred from homology"/>
<dbReference type="Pfam" id="PF00370">
    <property type="entry name" value="FGGY_N"/>
    <property type="match status" value="1"/>
</dbReference>
<feature type="binding site" evidence="9">
    <location>
        <position position="91"/>
    </location>
    <ligand>
        <name>glycerol</name>
        <dbReference type="ChEBI" id="CHEBI:17754"/>
    </ligand>
</feature>
<evidence type="ECO:0000256" key="3">
    <source>
        <dbReference type="ARBA" id="ARBA00022679"/>
    </source>
</evidence>
<dbReference type="InterPro" id="IPR018484">
    <property type="entry name" value="FGGY_N"/>
</dbReference>
<organism evidence="13 14">
    <name type="scientific">Opacimonas viscosa</name>
    <dbReference type="NCBI Taxonomy" id="2961944"/>
    <lineage>
        <taxon>Bacteria</taxon>
        <taxon>Pseudomonadati</taxon>
        <taxon>Pseudomonadota</taxon>
        <taxon>Gammaproteobacteria</taxon>
        <taxon>Alteromonadales</taxon>
        <taxon>Alteromonadaceae</taxon>
        <taxon>Opacimonas</taxon>
    </lineage>
</organism>
<dbReference type="PIRSF" id="PIRSF000538">
    <property type="entry name" value="GlpK"/>
    <property type="match status" value="1"/>
</dbReference>
<dbReference type="InterPro" id="IPR018483">
    <property type="entry name" value="Carb_kinase_FGGY_CS"/>
</dbReference>
<keyword evidence="7 9" id="KW-0067">ATP-binding</keyword>
<comment type="catalytic activity">
    <reaction evidence="8 9">
        <text>glycerol + ATP = sn-glycerol 3-phosphate + ADP + H(+)</text>
        <dbReference type="Rhea" id="RHEA:21644"/>
        <dbReference type="ChEBI" id="CHEBI:15378"/>
        <dbReference type="ChEBI" id="CHEBI:17754"/>
        <dbReference type="ChEBI" id="CHEBI:30616"/>
        <dbReference type="ChEBI" id="CHEBI:57597"/>
        <dbReference type="ChEBI" id="CHEBI:456216"/>
        <dbReference type="EC" id="2.7.1.30"/>
    </reaction>
</comment>
<evidence type="ECO:0000256" key="6">
    <source>
        <dbReference type="ARBA" id="ARBA00022798"/>
    </source>
</evidence>
<gene>
    <name evidence="9 13" type="primary">glpK</name>
    <name evidence="13" type="ORF">NLF92_06630</name>
</gene>
<sequence length="500" mass="54881">MSNAKTPTTHQAIIAIDQGTTSSRAILFNQHGEQLHSYQQEFTQHFPQSGWVEHDPQDILNTSLIATKTVMEYAQANSIEVLAVGITNQRETTLVWHKETGEPVYNAIVWQDRRTSAFCAENQEYAECITAKTGLLLDPYFSASKIAWILNNVEGARAQADYGELIFGTVDTFLIWHLTAGKVHATDTTNASRTNLFNIHTLDWDSELLEWYDIPAKMLPEVKESADDYGMTSTTALPLNVPIAGVAGDQQAALFGQCCFTPGGFKATYGTGCFALLNTGTEPQKSNHQMLTTVGYTLHGETYYALEGSIFTAGANIQWLRDGIKVIKSASATKALAESLEYDHGVVLVPGFAGLGAPHWEADARAAIYGMSRGTTEAHFARAALEAVCYQTYDLLTAMSADSVSAEAVWVDGGMVGNDWLCQFLADMLQVAVLRPKTMESTALGVMYLAGLQVGWYKDTQSLQQYKVVDKKFTPQLDDTTRSMLLTRWQKAVAATLAFI</sequence>
<feature type="binding site" evidence="9">
    <location>
        <position position="90"/>
    </location>
    <ligand>
        <name>glycerol</name>
        <dbReference type="ChEBI" id="CHEBI:17754"/>
    </ligand>
</feature>
<evidence type="ECO:0000256" key="9">
    <source>
        <dbReference type="HAMAP-Rule" id="MF_00186"/>
    </source>
</evidence>
<evidence type="ECO:0000256" key="4">
    <source>
        <dbReference type="ARBA" id="ARBA00022741"/>
    </source>
</evidence>
<dbReference type="SUPFAM" id="SSF53067">
    <property type="entry name" value="Actin-like ATPase domain"/>
    <property type="match status" value="2"/>
</dbReference>
<dbReference type="GO" id="GO:0004370">
    <property type="term" value="F:glycerol kinase activity"/>
    <property type="evidence" value="ECO:0007669"/>
    <property type="project" value="UniProtKB-UniRule"/>
</dbReference>
<accession>A0AA42BL99</accession>
<name>A0AA42BL99_9ALTE</name>
<evidence type="ECO:0000259" key="11">
    <source>
        <dbReference type="Pfam" id="PF00370"/>
    </source>
</evidence>
<feature type="binding site" evidence="9">
    <location>
        <position position="20"/>
    </location>
    <ligand>
        <name>ATP</name>
        <dbReference type="ChEBI" id="CHEBI:30616"/>
    </ligand>
</feature>
<reference evidence="13" key="1">
    <citation type="submission" date="2022-07" db="EMBL/GenBank/DDBJ databases">
        <title>Characterization of the Novel Bacterium Alteromonas immobilis LMIT006 and Alteromonas gregis LMIT007.</title>
        <authorList>
            <person name="Lin X."/>
        </authorList>
    </citation>
    <scope>NUCLEOTIDE SEQUENCE</scope>
    <source>
        <strain evidence="13">LMIT007</strain>
    </source>
</reference>
<evidence type="ECO:0000256" key="8">
    <source>
        <dbReference type="ARBA" id="ARBA00052101"/>
    </source>
</evidence>
<dbReference type="Pfam" id="PF02782">
    <property type="entry name" value="FGGY_C"/>
    <property type="match status" value="1"/>
</dbReference>
<feature type="binding site" evidence="9">
    <location>
        <position position="140"/>
    </location>
    <ligand>
        <name>sn-glycerol 3-phosphate</name>
        <dbReference type="ChEBI" id="CHEBI:57597"/>
    </ligand>
</feature>
<keyword evidence="14" id="KW-1185">Reference proteome</keyword>
<feature type="binding site" evidence="9">
    <location>
        <position position="91"/>
    </location>
    <ligand>
        <name>sn-glycerol 3-phosphate</name>
        <dbReference type="ChEBI" id="CHEBI:57597"/>
    </ligand>
</feature>
<comment type="activity regulation">
    <text evidence="9">Inhibited by fructose 1,6-bisphosphate (FBP).</text>
</comment>
<keyword evidence="5 9" id="KW-0418">Kinase</keyword>
<feature type="domain" description="Carbohydrate kinase FGGY N-terminal" evidence="11">
    <location>
        <begin position="13"/>
        <end position="256"/>
    </location>
</feature>
<evidence type="ECO:0000313" key="13">
    <source>
        <dbReference type="EMBL" id="MCP3428618.1"/>
    </source>
</evidence>
<comment type="pathway">
    <text evidence="1 9">Polyol metabolism; glycerol degradation via glycerol kinase pathway; sn-glycerol 3-phosphate from glycerol: step 1/1.</text>
</comment>